<reference evidence="8 10" key="2">
    <citation type="submission" date="2013-03" db="EMBL/GenBank/DDBJ databases">
        <title>The Genome Sequence of Enterococcus moraviensis BAA-383 (PacBio/Illumina hybrid assembly).</title>
        <authorList>
            <consortium name="The Broad Institute Genomics Platform"/>
            <consortium name="The Broad Institute Genome Sequencing Center for Infectious Disease"/>
            <person name="Earl A."/>
            <person name="Russ C."/>
            <person name="Gilmore M."/>
            <person name="Surin D."/>
            <person name="Walker B."/>
            <person name="Young S."/>
            <person name="Zeng Q."/>
            <person name="Gargeya S."/>
            <person name="Fitzgerald M."/>
            <person name="Haas B."/>
            <person name="Abouelleil A."/>
            <person name="Allen A.W."/>
            <person name="Alvarado L."/>
            <person name="Arachchi H.M."/>
            <person name="Berlin A.M."/>
            <person name="Chapman S.B."/>
            <person name="Gainer-Dewar J."/>
            <person name="Goldberg J."/>
            <person name="Griggs A."/>
            <person name="Gujja S."/>
            <person name="Hansen M."/>
            <person name="Howarth C."/>
            <person name="Imamovic A."/>
            <person name="Ireland A."/>
            <person name="Larimer J."/>
            <person name="McCowan C."/>
            <person name="Murphy C."/>
            <person name="Pearson M."/>
            <person name="Poon T.W."/>
            <person name="Priest M."/>
            <person name="Roberts A."/>
            <person name="Saif S."/>
            <person name="Shea T."/>
            <person name="Sisk P."/>
            <person name="Sykes S."/>
            <person name="Wortman J."/>
            <person name="Nusbaum C."/>
            <person name="Birren B."/>
        </authorList>
    </citation>
    <scope>NUCLEOTIDE SEQUENCE [LARGE SCALE GENOMIC DNA]</scope>
    <source>
        <strain evidence="8 10">ATCC BAA-383</strain>
    </source>
</reference>
<keyword evidence="2" id="KW-0805">Transcription regulation</keyword>
<dbReference type="Gene3D" id="1.10.1660.10">
    <property type="match status" value="1"/>
</dbReference>
<dbReference type="SUPFAM" id="SSF46955">
    <property type="entry name" value="Putative DNA-binding domain"/>
    <property type="match status" value="1"/>
</dbReference>
<dbReference type="AlphaFoldDB" id="R2QUP4"/>
<dbReference type="PANTHER" id="PTHR30204">
    <property type="entry name" value="REDOX-CYCLING DRUG-SENSING TRANSCRIPTIONAL ACTIVATOR SOXR"/>
    <property type="match status" value="1"/>
</dbReference>
<dbReference type="EMBL" id="ASWB01000002">
    <property type="protein sequence ID" value="EOT71787.1"/>
    <property type="molecule type" value="Genomic_DNA"/>
</dbReference>
<reference evidence="7 9" key="1">
    <citation type="submission" date="2013-02" db="EMBL/GenBank/DDBJ databases">
        <title>The Genome Sequence of Enterococcus moraviensis BAA-383.</title>
        <authorList>
            <consortium name="The Broad Institute Genome Sequencing Platform"/>
            <consortium name="The Broad Institute Genome Sequencing Center for Infectious Disease"/>
            <person name="Earl A.M."/>
            <person name="Gilmore M.S."/>
            <person name="Lebreton F."/>
            <person name="Walker B."/>
            <person name="Young S.K."/>
            <person name="Zeng Q."/>
            <person name="Gargeya S."/>
            <person name="Fitzgerald M."/>
            <person name="Haas B."/>
            <person name="Abouelleil A."/>
            <person name="Alvarado L."/>
            <person name="Arachchi H.M."/>
            <person name="Berlin A.M."/>
            <person name="Chapman S.B."/>
            <person name="Dewar J."/>
            <person name="Goldberg J."/>
            <person name="Griggs A."/>
            <person name="Gujja S."/>
            <person name="Hansen M."/>
            <person name="Howarth C."/>
            <person name="Imamovic A."/>
            <person name="Larimer J."/>
            <person name="McCowan C."/>
            <person name="Murphy C."/>
            <person name="Neiman D."/>
            <person name="Pearson M."/>
            <person name="Priest M."/>
            <person name="Roberts A."/>
            <person name="Saif S."/>
            <person name="Shea T."/>
            <person name="Sisk P."/>
            <person name="Sykes S."/>
            <person name="Wortman J."/>
            <person name="Nusbaum C."/>
            <person name="Birren B."/>
        </authorList>
    </citation>
    <scope>NUCLEOTIDE SEQUENCE [LARGE SCALE GENOMIC DNA]</scope>
    <source>
        <strain evidence="7 9">ATCC BAA-383</strain>
    </source>
</reference>
<dbReference type="STRING" id="155617.RV09_GL002018"/>
<feature type="coiled-coil region" evidence="5">
    <location>
        <begin position="85"/>
        <end position="112"/>
    </location>
</feature>
<evidence type="ECO:0000313" key="8">
    <source>
        <dbReference type="EMBL" id="EOT71787.1"/>
    </source>
</evidence>
<feature type="domain" description="HTH merR-type" evidence="6">
    <location>
        <begin position="1"/>
        <end position="73"/>
    </location>
</feature>
<name>R2QUP4_9ENTE</name>
<dbReference type="Pfam" id="PF13411">
    <property type="entry name" value="MerR_1"/>
    <property type="match status" value="1"/>
</dbReference>
<keyword evidence="5" id="KW-0175">Coiled coil</keyword>
<comment type="caution">
    <text evidence="7">The sequence shown here is derived from an EMBL/GenBank/DDBJ whole genome shotgun (WGS) entry which is preliminary data.</text>
</comment>
<dbReference type="Proteomes" id="UP000014157">
    <property type="component" value="Unassembled WGS sequence"/>
</dbReference>
<evidence type="ECO:0000256" key="3">
    <source>
        <dbReference type="ARBA" id="ARBA00023125"/>
    </source>
</evidence>
<proteinExistence type="predicted"/>
<dbReference type="Proteomes" id="UP000013781">
    <property type="component" value="Unassembled WGS sequence"/>
</dbReference>
<accession>R2QUP4</accession>
<dbReference type="CDD" id="cd01109">
    <property type="entry name" value="HTH_YyaN"/>
    <property type="match status" value="1"/>
</dbReference>
<dbReference type="InterPro" id="IPR047057">
    <property type="entry name" value="MerR_fam"/>
</dbReference>
<dbReference type="RefSeq" id="WP_010765674.1">
    <property type="nucleotide sequence ID" value="NZ_ASWB01000002.1"/>
</dbReference>
<dbReference type="SMART" id="SM00422">
    <property type="entry name" value="HTH_MERR"/>
    <property type="match status" value="1"/>
</dbReference>
<dbReference type="GO" id="GO:0003700">
    <property type="term" value="F:DNA-binding transcription factor activity"/>
    <property type="evidence" value="ECO:0007669"/>
    <property type="project" value="InterPro"/>
</dbReference>
<dbReference type="EMBL" id="AJAS01000016">
    <property type="protein sequence ID" value="EOH99038.1"/>
    <property type="molecule type" value="Genomic_DNA"/>
</dbReference>
<evidence type="ECO:0000256" key="1">
    <source>
        <dbReference type="ARBA" id="ARBA00022491"/>
    </source>
</evidence>
<keyword evidence="4" id="KW-0804">Transcription</keyword>
<keyword evidence="1" id="KW-0678">Repressor</keyword>
<evidence type="ECO:0000259" key="6">
    <source>
        <dbReference type="PROSITE" id="PS50937"/>
    </source>
</evidence>
<dbReference type="InterPro" id="IPR009061">
    <property type="entry name" value="DNA-bd_dom_put_sf"/>
</dbReference>
<dbReference type="eggNOG" id="COG0789">
    <property type="taxonomic scope" value="Bacteria"/>
</dbReference>
<dbReference type="InterPro" id="IPR000551">
    <property type="entry name" value="MerR-type_HTH_dom"/>
</dbReference>
<dbReference type="PROSITE" id="PS50937">
    <property type="entry name" value="HTH_MERR_2"/>
    <property type="match status" value="1"/>
</dbReference>
<dbReference type="OrthoDB" id="9811174at2"/>
<evidence type="ECO:0000313" key="7">
    <source>
        <dbReference type="EMBL" id="EOH99038.1"/>
    </source>
</evidence>
<protein>
    <recommendedName>
        <fullName evidence="6">HTH merR-type domain-containing protein</fullName>
    </recommendedName>
</protein>
<evidence type="ECO:0000313" key="9">
    <source>
        <dbReference type="Proteomes" id="UP000013781"/>
    </source>
</evidence>
<dbReference type="HOGENOM" id="CLU_060077_8_0_9"/>
<evidence type="ECO:0000256" key="5">
    <source>
        <dbReference type="SAM" id="Coils"/>
    </source>
</evidence>
<evidence type="ECO:0000313" key="10">
    <source>
        <dbReference type="Proteomes" id="UP000014157"/>
    </source>
</evidence>
<dbReference type="PANTHER" id="PTHR30204:SF69">
    <property type="entry name" value="MERR-FAMILY TRANSCRIPTIONAL REGULATOR"/>
    <property type="match status" value="1"/>
</dbReference>
<dbReference type="GO" id="GO:0003677">
    <property type="term" value="F:DNA binding"/>
    <property type="evidence" value="ECO:0007669"/>
    <property type="project" value="UniProtKB-KW"/>
</dbReference>
<evidence type="ECO:0000256" key="4">
    <source>
        <dbReference type="ARBA" id="ARBA00023163"/>
    </source>
</evidence>
<organism evidence="7 9">
    <name type="scientific">Enterococcus moraviensis ATCC BAA-383</name>
    <dbReference type="NCBI Taxonomy" id="1158609"/>
    <lineage>
        <taxon>Bacteria</taxon>
        <taxon>Bacillati</taxon>
        <taxon>Bacillota</taxon>
        <taxon>Bacilli</taxon>
        <taxon>Lactobacillales</taxon>
        <taxon>Enterococcaceae</taxon>
        <taxon>Enterococcus</taxon>
    </lineage>
</organism>
<keyword evidence="3" id="KW-0238">DNA-binding</keyword>
<keyword evidence="10" id="KW-1185">Reference proteome</keyword>
<sequence length="153" mass="17996">MYLTINDISKKTGLTPYTLRYYAKEGLFDFVERSSNSVGTRMFKPADLEFIHIIQCLKSTGMSIKDIKSFVDWTMEGDSTINKRLTMFKERQKELEKQINELQDVLNVVKYKRWYYETANDLGTCSIYDLIESSQIPENMIEIKNRLNDLHNV</sequence>
<evidence type="ECO:0000256" key="2">
    <source>
        <dbReference type="ARBA" id="ARBA00023015"/>
    </source>
</evidence>
<gene>
    <name evidence="8" type="ORF">I586_01594</name>
    <name evidence="7" type="ORF">UAY_02307</name>
</gene>